<evidence type="ECO:0000313" key="3">
    <source>
        <dbReference type="EMBL" id="GAB1296879.1"/>
    </source>
</evidence>
<protein>
    <submittedName>
        <fullName evidence="3">Predicted gene 884</fullName>
    </submittedName>
</protein>
<comment type="caution">
    <text evidence="3">The sequence shown here is derived from an EMBL/GenBank/DDBJ whole genome shotgun (WGS) entry which is preliminary data.</text>
</comment>
<feature type="region of interest" description="Disordered" evidence="1">
    <location>
        <begin position="1"/>
        <end position="22"/>
    </location>
</feature>
<accession>A0ABQ0FCA4</accession>
<dbReference type="InterPro" id="IPR029423">
    <property type="entry name" value="LRRC37AB_C"/>
</dbReference>
<evidence type="ECO:0000259" key="2">
    <source>
        <dbReference type="Pfam" id="PF14914"/>
    </source>
</evidence>
<reference evidence="3 4" key="1">
    <citation type="submission" date="2024-08" db="EMBL/GenBank/DDBJ databases">
        <title>The draft genome of Apodemus speciosus.</title>
        <authorList>
            <person name="Nabeshima K."/>
            <person name="Suzuki S."/>
            <person name="Onuma M."/>
        </authorList>
    </citation>
    <scope>NUCLEOTIDE SEQUENCE [LARGE SCALE GENOMIC DNA]</scope>
    <source>
        <strain evidence="3">IB14-021</strain>
    </source>
</reference>
<keyword evidence="4" id="KW-1185">Reference proteome</keyword>
<dbReference type="EMBL" id="BAAFST010000011">
    <property type="protein sequence ID" value="GAB1296879.1"/>
    <property type="molecule type" value="Genomic_DNA"/>
</dbReference>
<dbReference type="Proteomes" id="UP001623349">
    <property type="component" value="Unassembled WGS sequence"/>
</dbReference>
<gene>
    <name evidence="3" type="ORF">APTSU1_001211400</name>
</gene>
<evidence type="ECO:0000256" key="1">
    <source>
        <dbReference type="SAM" id="MobiDB-lite"/>
    </source>
</evidence>
<name>A0ABQ0FCA4_APOSI</name>
<organism evidence="3 4">
    <name type="scientific">Apodemus speciosus</name>
    <name type="common">Large Japanese field mouse</name>
    <dbReference type="NCBI Taxonomy" id="105296"/>
    <lineage>
        <taxon>Eukaryota</taxon>
        <taxon>Metazoa</taxon>
        <taxon>Chordata</taxon>
        <taxon>Craniata</taxon>
        <taxon>Vertebrata</taxon>
        <taxon>Euteleostomi</taxon>
        <taxon>Mammalia</taxon>
        <taxon>Eutheria</taxon>
        <taxon>Euarchontoglires</taxon>
        <taxon>Glires</taxon>
        <taxon>Rodentia</taxon>
        <taxon>Myomorpha</taxon>
        <taxon>Muroidea</taxon>
        <taxon>Muridae</taxon>
        <taxon>Murinae</taxon>
        <taxon>Apodemus</taxon>
    </lineage>
</organism>
<proteinExistence type="predicted"/>
<dbReference type="Pfam" id="PF14914">
    <property type="entry name" value="LRRC37AB_C"/>
    <property type="match status" value="1"/>
</dbReference>
<evidence type="ECO:0000313" key="4">
    <source>
        <dbReference type="Proteomes" id="UP001623349"/>
    </source>
</evidence>
<sequence>MTPGEQFESHLNQQLGGLIPNNDVRETHLSRYQDFEDGLL</sequence>
<feature type="domain" description="LRRC37A/B like protein 1 C-terminal" evidence="2">
    <location>
        <begin position="3"/>
        <end position="26"/>
    </location>
</feature>